<organism evidence="1 2">
    <name type="scientific">Hydra vulgaris</name>
    <name type="common">Hydra</name>
    <name type="synonym">Hydra attenuata</name>
    <dbReference type="NCBI Taxonomy" id="6087"/>
    <lineage>
        <taxon>Eukaryota</taxon>
        <taxon>Metazoa</taxon>
        <taxon>Cnidaria</taxon>
        <taxon>Hydrozoa</taxon>
        <taxon>Hydroidolina</taxon>
        <taxon>Anthoathecata</taxon>
        <taxon>Aplanulata</taxon>
        <taxon>Hydridae</taxon>
        <taxon>Hydra</taxon>
    </lineage>
</organism>
<name>A0ABM4BF19_HYDVU</name>
<dbReference type="GeneID" id="101238082"/>
<reference evidence="2" key="2">
    <citation type="submission" date="2025-08" db="UniProtKB">
        <authorList>
            <consortium name="RefSeq"/>
        </authorList>
    </citation>
    <scope>IDENTIFICATION</scope>
</reference>
<gene>
    <name evidence="2" type="primary">LOC101238082</name>
</gene>
<sequence length="182" mass="21878">MGATLIKMINRKHTNFTVLPREKPRTIVLEVSSVNPPEYDFKEFVLKCENLQRIKMLLESKIRTELKQWSLKSSSQDISSHEHKKSLYQFIKYFKSVQEEQNRLIQKEKLRFEMIKAEFDETVIYKMRNRLKYFIELNKDHEEIIYRLKEATESYKVEYTHHTGVSSDGRKKRLRVITGNNC</sequence>
<dbReference type="Proteomes" id="UP001652625">
    <property type="component" value="Chromosome 02"/>
</dbReference>
<evidence type="ECO:0000313" key="1">
    <source>
        <dbReference type="Proteomes" id="UP001652625"/>
    </source>
</evidence>
<keyword evidence="1" id="KW-1185">Reference proteome</keyword>
<accession>A0ABM4BF19</accession>
<protein>
    <submittedName>
        <fullName evidence="2">Uncharacterized protein LOC101238082</fullName>
    </submittedName>
</protein>
<evidence type="ECO:0000313" key="2">
    <source>
        <dbReference type="RefSeq" id="XP_065647572.1"/>
    </source>
</evidence>
<reference evidence="1" key="1">
    <citation type="submission" date="2025-05" db="UniProtKB">
        <authorList>
            <consortium name="RefSeq"/>
        </authorList>
    </citation>
    <scope>NUCLEOTIDE SEQUENCE [LARGE SCALE GENOMIC DNA]</scope>
</reference>
<proteinExistence type="predicted"/>
<dbReference type="RefSeq" id="XP_065647572.1">
    <property type="nucleotide sequence ID" value="XM_065791500.1"/>
</dbReference>